<comment type="caution">
    <text evidence="2">The sequence shown here is derived from an EMBL/GenBank/DDBJ whole genome shotgun (WGS) entry which is preliminary data.</text>
</comment>
<accession>A0ABS1D942</accession>
<gene>
    <name evidence="2" type="ORF">CKO45_30870</name>
</gene>
<dbReference type="InterPro" id="IPR036388">
    <property type="entry name" value="WH-like_DNA-bd_sf"/>
</dbReference>
<dbReference type="InterPro" id="IPR000847">
    <property type="entry name" value="LysR_HTH_N"/>
</dbReference>
<evidence type="ECO:0000259" key="1">
    <source>
        <dbReference type="PROSITE" id="PS50931"/>
    </source>
</evidence>
<reference evidence="2 3" key="1">
    <citation type="journal article" date="2020" name="Microorganisms">
        <title>Osmotic Adaptation and Compatible Solute Biosynthesis of Phototrophic Bacteria as Revealed from Genome Analyses.</title>
        <authorList>
            <person name="Imhoff J.F."/>
            <person name="Rahn T."/>
            <person name="Kunzel S."/>
            <person name="Keller A."/>
            <person name="Neulinger S.C."/>
        </authorList>
    </citation>
    <scope>NUCLEOTIDE SEQUENCE [LARGE SCALE GENOMIC DNA]</scope>
    <source>
        <strain evidence="2 3">DSM 15382</strain>
    </source>
</reference>
<dbReference type="EMBL" id="NRSG01000624">
    <property type="protein sequence ID" value="MBK1662582.1"/>
    <property type="molecule type" value="Genomic_DNA"/>
</dbReference>
<organism evidence="2 3">
    <name type="scientific">Paracraurococcus ruber</name>
    <dbReference type="NCBI Taxonomy" id="77675"/>
    <lineage>
        <taxon>Bacteria</taxon>
        <taxon>Pseudomonadati</taxon>
        <taxon>Pseudomonadota</taxon>
        <taxon>Alphaproteobacteria</taxon>
        <taxon>Acetobacterales</taxon>
        <taxon>Roseomonadaceae</taxon>
        <taxon>Paracraurococcus</taxon>
    </lineage>
</organism>
<dbReference type="RefSeq" id="WP_133223517.1">
    <property type="nucleotide sequence ID" value="NZ_NRSG01000624.1"/>
</dbReference>
<dbReference type="Pfam" id="PF00126">
    <property type="entry name" value="HTH_1"/>
    <property type="match status" value="1"/>
</dbReference>
<dbReference type="PROSITE" id="PS50931">
    <property type="entry name" value="HTH_LYSR"/>
    <property type="match status" value="1"/>
</dbReference>
<protein>
    <recommendedName>
        <fullName evidence="1">HTH lysR-type domain-containing protein</fullName>
    </recommendedName>
</protein>
<dbReference type="InterPro" id="IPR036390">
    <property type="entry name" value="WH_DNA-bd_sf"/>
</dbReference>
<proteinExistence type="predicted"/>
<feature type="domain" description="HTH lysR-type" evidence="1">
    <location>
        <begin position="1"/>
        <end position="40"/>
    </location>
</feature>
<keyword evidence="3" id="KW-1185">Reference proteome</keyword>
<dbReference type="Proteomes" id="UP000697995">
    <property type="component" value="Unassembled WGS sequence"/>
</dbReference>
<dbReference type="SUPFAM" id="SSF46785">
    <property type="entry name" value="Winged helix' DNA-binding domain"/>
    <property type="match status" value="1"/>
</dbReference>
<name>A0ABS1D942_9PROT</name>
<evidence type="ECO:0000313" key="3">
    <source>
        <dbReference type="Proteomes" id="UP000697995"/>
    </source>
</evidence>
<evidence type="ECO:0000313" key="2">
    <source>
        <dbReference type="EMBL" id="MBK1662582.1"/>
    </source>
</evidence>
<dbReference type="Gene3D" id="1.10.10.10">
    <property type="entry name" value="Winged helix-like DNA-binding domain superfamily/Winged helix DNA-binding domain"/>
    <property type="match status" value="1"/>
</dbReference>
<sequence length="57" mass="6072">MDRIEAMATLLAVVRAGSLSAASRELRTPIATVSRHISELDAESDAIQPVIPTESSH</sequence>